<feature type="domain" description="FHA" evidence="2">
    <location>
        <begin position="88"/>
        <end position="119"/>
    </location>
</feature>
<sequence>MNRSSSALVSSPHPPSSRLLPAPKTPQSTPGIIRTDSVSFLEIVTHPHHPIDRPQLAFLSAPLLSLLYLYPLNNTWALKHIALTSLHTKIGRQTSSKTAPREQNEFFDSKVLSRQHAEVWEEVERLSSKRHESDPFELKSDNIIVCPSFRPLLFFLSPCSLLPPSQDLGIDIAGEDNKVIIHHKVATRVVRCLGEVALAAAPEDARWLWYRWGAAWAATPICYGAGRRWRHGRGQQPQGAIDCLGGLNSGVNGLGSGEGVNGAQQQTQQNFPFATRPLPSASSSPVPATAPPATCPGPRNMSGIGLKPHGKTGLTFNMILSRLQGEVQKSCEMGTELGGLRGVMGEPANLPLFPAYLPPVRALPPDIAQSLSPSHPAATAAAPAAAGNSSAGLPTTPVAVPAAISKEAARKEEEVAAEGSGTSMTLSSPPPDEQMTSVGATSSSATVSTSTTTSDTNDATHPHAPSGHHQGPADAAVRHAGVARRPSRASASAGGHTARAGGDEKGGGGVEGDDYAGAGGGWA</sequence>
<evidence type="ECO:0000256" key="1">
    <source>
        <dbReference type="SAM" id="MobiDB-lite"/>
    </source>
</evidence>
<evidence type="ECO:0000313" key="3">
    <source>
        <dbReference type="EMBL" id="PPQ83387.1"/>
    </source>
</evidence>
<dbReference type="InParanoid" id="A0A409WY13"/>
<feature type="region of interest" description="Disordered" evidence="1">
    <location>
        <begin position="409"/>
        <end position="523"/>
    </location>
</feature>
<proteinExistence type="predicted"/>
<comment type="caution">
    <text evidence="3">The sequence shown here is derived from an EMBL/GenBank/DDBJ whole genome shotgun (WGS) entry which is preliminary data.</text>
</comment>
<dbReference type="Proteomes" id="UP000283269">
    <property type="component" value="Unassembled WGS sequence"/>
</dbReference>
<dbReference type="STRING" id="93625.A0A409WY13"/>
<dbReference type="InterPro" id="IPR000253">
    <property type="entry name" value="FHA_dom"/>
</dbReference>
<name>A0A409WY13_PSICY</name>
<keyword evidence="4" id="KW-1185">Reference proteome</keyword>
<dbReference type="PROSITE" id="PS50006">
    <property type="entry name" value="FHA_DOMAIN"/>
    <property type="match status" value="1"/>
</dbReference>
<feature type="compositionally biased region" description="Low complexity" evidence="1">
    <location>
        <begin position="8"/>
        <end position="22"/>
    </location>
</feature>
<dbReference type="EMBL" id="NHYD01003018">
    <property type="protein sequence ID" value="PPQ83387.1"/>
    <property type="molecule type" value="Genomic_DNA"/>
</dbReference>
<evidence type="ECO:0000313" key="4">
    <source>
        <dbReference type="Proteomes" id="UP000283269"/>
    </source>
</evidence>
<feature type="region of interest" description="Disordered" evidence="1">
    <location>
        <begin position="1"/>
        <end position="31"/>
    </location>
</feature>
<feature type="region of interest" description="Disordered" evidence="1">
    <location>
        <begin position="273"/>
        <end position="300"/>
    </location>
</feature>
<dbReference type="AlphaFoldDB" id="A0A409WY13"/>
<accession>A0A409WY13</accession>
<feature type="compositionally biased region" description="Low complexity" evidence="1">
    <location>
        <begin position="277"/>
        <end position="287"/>
    </location>
</feature>
<feature type="compositionally biased region" description="Low complexity" evidence="1">
    <location>
        <begin position="436"/>
        <end position="459"/>
    </location>
</feature>
<protein>
    <recommendedName>
        <fullName evidence="2">FHA domain-containing protein</fullName>
    </recommendedName>
</protein>
<gene>
    <name evidence="3" type="ORF">CVT25_003838</name>
</gene>
<reference evidence="3 4" key="1">
    <citation type="journal article" date="2018" name="Evol. Lett.">
        <title>Horizontal gene cluster transfer increased hallucinogenic mushroom diversity.</title>
        <authorList>
            <person name="Reynolds H.T."/>
            <person name="Vijayakumar V."/>
            <person name="Gluck-Thaler E."/>
            <person name="Korotkin H.B."/>
            <person name="Matheny P.B."/>
            <person name="Slot J.C."/>
        </authorList>
    </citation>
    <scope>NUCLEOTIDE SEQUENCE [LARGE SCALE GENOMIC DNA]</scope>
    <source>
        <strain evidence="3 4">2631</strain>
    </source>
</reference>
<evidence type="ECO:0000259" key="2">
    <source>
        <dbReference type="PROSITE" id="PS50006"/>
    </source>
</evidence>
<dbReference type="OrthoDB" id="3059542at2759"/>
<organism evidence="3 4">
    <name type="scientific">Psilocybe cyanescens</name>
    <dbReference type="NCBI Taxonomy" id="93625"/>
    <lineage>
        <taxon>Eukaryota</taxon>
        <taxon>Fungi</taxon>
        <taxon>Dikarya</taxon>
        <taxon>Basidiomycota</taxon>
        <taxon>Agaricomycotina</taxon>
        <taxon>Agaricomycetes</taxon>
        <taxon>Agaricomycetidae</taxon>
        <taxon>Agaricales</taxon>
        <taxon>Agaricineae</taxon>
        <taxon>Strophariaceae</taxon>
        <taxon>Psilocybe</taxon>
    </lineage>
</organism>